<organism evidence="2 3">
    <name type="scientific">Gordonia crocea</name>
    <dbReference type="NCBI Taxonomy" id="589162"/>
    <lineage>
        <taxon>Bacteria</taxon>
        <taxon>Bacillati</taxon>
        <taxon>Actinomycetota</taxon>
        <taxon>Actinomycetes</taxon>
        <taxon>Mycobacteriales</taxon>
        <taxon>Gordoniaceae</taxon>
        <taxon>Gordonia</taxon>
    </lineage>
</organism>
<evidence type="ECO:0000313" key="3">
    <source>
        <dbReference type="Proteomes" id="UP000444980"/>
    </source>
</evidence>
<gene>
    <name evidence="2" type="ORF">nbrc107697_32320</name>
</gene>
<feature type="region of interest" description="Disordered" evidence="1">
    <location>
        <begin position="172"/>
        <end position="200"/>
    </location>
</feature>
<proteinExistence type="predicted"/>
<reference evidence="3" key="1">
    <citation type="submission" date="2019-06" db="EMBL/GenBank/DDBJ databases">
        <title>Gordonia isolated from sludge of a wastewater treatment plant.</title>
        <authorList>
            <person name="Tamura T."/>
            <person name="Aoyama K."/>
            <person name="Kang Y."/>
            <person name="Saito S."/>
            <person name="Akiyama N."/>
            <person name="Yazawa K."/>
            <person name="Gonoi T."/>
            <person name="Mikami Y."/>
        </authorList>
    </citation>
    <scope>NUCLEOTIDE SEQUENCE [LARGE SCALE GENOMIC DNA]</scope>
    <source>
        <strain evidence="3">NBRC 107697</strain>
    </source>
</reference>
<sequence length="294" mass="31328">MVVALAAITIAGGPFGAAEVRADPGAAAPPPALVESCPVQVSTVQGVAVEIKVHNAKPHHFIVPQQQAAATAYDQEAAALNAKKNAAMANLGSCAAATNRLSAGGKLMKPKPQTEDRLKRGQAALNGQAPPSYPAIKGNAKTKVWEPGRPLYEALRDTAPDQKQLGNIALQSKNWPEAESPDPAYPPEDGRTIGTNDDGTPKVEADHIVPLARLFYIPGFVKLPPRYMYQVAHSPMNLQWLSPKANRSKQAGEAAVVTGADPNWVQEQQELELRVVAQLTEIIKQILESLGIEI</sequence>
<name>A0A7I9V220_9ACTN</name>
<dbReference type="Proteomes" id="UP000444980">
    <property type="component" value="Unassembled WGS sequence"/>
</dbReference>
<keyword evidence="3" id="KW-1185">Reference proteome</keyword>
<dbReference type="EMBL" id="BJOU01000017">
    <property type="protein sequence ID" value="GED99193.1"/>
    <property type="molecule type" value="Genomic_DNA"/>
</dbReference>
<evidence type="ECO:0000313" key="2">
    <source>
        <dbReference type="EMBL" id="GED99193.1"/>
    </source>
</evidence>
<protein>
    <submittedName>
        <fullName evidence="2">Uncharacterized protein</fullName>
    </submittedName>
</protein>
<dbReference type="AlphaFoldDB" id="A0A7I9V220"/>
<accession>A0A7I9V220</accession>
<comment type="caution">
    <text evidence="2">The sequence shown here is derived from an EMBL/GenBank/DDBJ whole genome shotgun (WGS) entry which is preliminary data.</text>
</comment>
<evidence type="ECO:0000256" key="1">
    <source>
        <dbReference type="SAM" id="MobiDB-lite"/>
    </source>
</evidence>